<evidence type="ECO:0000313" key="2">
    <source>
        <dbReference type="Proteomes" id="UP000828941"/>
    </source>
</evidence>
<dbReference type="Proteomes" id="UP000828941">
    <property type="component" value="Chromosome 10"/>
</dbReference>
<gene>
    <name evidence="1" type="ORF">L6164_025194</name>
</gene>
<name>A0ACB9M072_BAUVA</name>
<accession>A0ACB9M072</accession>
<sequence length="296" mass="33514">MNDQVGIPVCFSAEDPVVRPGKRVLMMAYQTKIADQIRLLTLTWCKNLLLVSIEEKGEGHSQGKVELKPWYFWKKQGSRHLIVDGKTVEVAWDLRAAKFNGETEPISDYYVAFVYENEVVLVVGDLKKEAFRKTGCRPALIDPILVSRKEHVSGRRKFSTRAKFGEKGNFFELSIECKNDNGSSNSFDGVDPELEIKIDGNLALNVKHLQWKFRGNQSIWVGEIELQVYWDVHDWFFNTNPRHGLFIFIPIFSSPQLSSLSSLPLSADIADSALGEKGRHGALSGYCLVIYAWKTA</sequence>
<dbReference type="EMBL" id="CM039435">
    <property type="protein sequence ID" value="KAI4317316.1"/>
    <property type="molecule type" value="Genomic_DNA"/>
</dbReference>
<keyword evidence="2" id="KW-1185">Reference proteome</keyword>
<reference evidence="1 2" key="1">
    <citation type="journal article" date="2022" name="DNA Res.">
        <title>Chromosomal-level genome assembly of the orchid tree Bauhinia variegata (Leguminosae; Cercidoideae) supports the allotetraploid origin hypothesis of Bauhinia.</title>
        <authorList>
            <person name="Zhong Y."/>
            <person name="Chen Y."/>
            <person name="Zheng D."/>
            <person name="Pang J."/>
            <person name="Liu Y."/>
            <person name="Luo S."/>
            <person name="Meng S."/>
            <person name="Qian L."/>
            <person name="Wei D."/>
            <person name="Dai S."/>
            <person name="Zhou R."/>
        </authorList>
    </citation>
    <scope>NUCLEOTIDE SEQUENCE [LARGE SCALE GENOMIC DNA]</scope>
    <source>
        <strain evidence="1">BV-YZ2020</strain>
    </source>
</reference>
<comment type="caution">
    <text evidence="1">The sequence shown here is derived from an EMBL/GenBank/DDBJ whole genome shotgun (WGS) entry which is preliminary data.</text>
</comment>
<proteinExistence type="predicted"/>
<evidence type="ECO:0000313" key="1">
    <source>
        <dbReference type="EMBL" id="KAI4317316.1"/>
    </source>
</evidence>
<organism evidence="1 2">
    <name type="scientific">Bauhinia variegata</name>
    <name type="common">Purple orchid tree</name>
    <name type="synonym">Phanera variegata</name>
    <dbReference type="NCBI Taxonomy" id="167791"/>
    <lineage>
        <taxon>Eukaryota</taxon>
        <taxon>Viridiplantae</taxon>
        <taxon>Streptophyta</taxon>
        <taxon>Embryophyta</taxon>
        <taxon>Tracheophyta</taxon>
        <taxon>Spermatophyta</taxon>
        <taxon>Magnoliopsida</taxon>
        <taxon>eudicotyledons</taxon>
        <taxon>Gunneridae</taxon>
        <taxon>Pentapetalae</taxon>
        <taxon>rosids</taxon>
        <taxon>fabids</taxon>
        <taxon>Fabales</taxon>
        <taxon>Fabaceae</taxon>
        <taxon>Cercidoideae</taxon>
        <taxon>Cercideae</taxon>
        <taxon>Bauhiniinae</taxon>
        <taxon>Bauhinia</taxon>
    </lineage>
</organism>
<protein>
    <submittedName>
        <fullName evidence="1">Uncharacterized protein</fullName>
    </submittedName>
</protein>